<evidence type="ECO:0000313" key="2">
    <source>
        <dbReference type="EMBL" id="GLJ57782.1"/>
    </source>
</evidence>
<feature type="region of interest" description="Disordered" evidence="1">
    <location>
        <begin position="64"/>
        <end position="84"/>
    </location>
</feature>
<sequence length="84" mass="9123">MGQSKLFLPPFPIKTKSAELESLESDPEESSPSSGKKSGTPPRYHPISLNISLRGILTPSSRERGQVGLNSITTDRRLDNMGKA</sequence>
<evidence type="ECO:0000313" key="4">
    <source>
        <dbReference type="Proteomes" id="UP001234787"/>
    </source>
</evidence>
<organism evidence="3 4">
    <name type="scientific">Cryptomeria japonica</name>
    <name type="common">Japanese cedar</name>
    <name type="synonym">Cupressus japonica</name>
    <dbReference type="NCBI Taxonomy" id="3369"/>
    <lineage>
        <taxon>Eukaryota</taxon>
        <taxon>Viridiplantae</taxon>
        <taxon>Streptophyta</taxon>
        <taxon>Embryophyta</taxon>
        <taxon>Tracheophyta</taxon>
        <taxon>Spermatophyta</taxon>
        <taxon>Pinopsida</taxon>
        <taxon>Pinidae</taxon>
        <taxon>Conifers II</taxon>
        <taxon>Cupressales</taxon>
        <taxon>Cupressaceae</taxon>
        <taxon>Cryptomeria</taxon>
    </lineage>
</organism>
<keyword evidence="4" id="KW-1185">Reference proteome</keyword>
<gene>
    <name evidence="2" type="ORF">SUGI_1373190</name>
    <name evidence="3" type="ORF">SUGI_1510000</name>
</gene>
<feature type="compositionally biased region" description="Low complexity" evidence="1">
    <location>
        <begin position="30"/>
        <end position="39"/>
    </location>
</feature>
<dbReference type="AlphaFoldDB" id="A0AAD3NV31"/>
<protein>
    <submittedName>
        <fullName evidence="3">Uncharacterized protein</fullName>
    </submittedName>
</protein>
<evidence type="ECO:0000256" key="1">
    <source>
        <dbReference type="SAM" id="MobiDB-lite"/>
    </source>
</evidence>
<feature type="region of interest" description="Disordered" evidence="1">
    <location>
        <begin position="1"/>
        <end position="47"/>
    </location>
</feature>
<dbReference type="EMBL" id="BSEH01000955">
    <property type="protein sequence ID" value="GLJ59475.1"/>
    <property type="molecule type" value="Genomic_DNA"/>
</dbReference>
<proteinExistence type="predicted"/>
<dbReference type="EMBL" id="BSEH01000190">
    <property type="protein sequence ID" value="GLJ57782.1"/>
    <property type="molecule type" value="Genomic_DNA"/>
</dbReference>
<reference evidence="3" key="1">
    <citation type="submission" date="2022-12" db="EMBL/GenBank/DDBJ databases">
        <title>Chromosome-Level Genome Assembly of Japanese Cedar (Cryptomeriajaponica D. Don).</title>
        <authorList>
            <person name="Fujino T."/>
            <person name="Yamaguchi K."/>
            <person name="Yokoyama T."/>
            <person name="Hamanaka T."/>
            <person name="Harazono Y."/>
            <person name="Kamada H."/>
            <person name="Kobayashi W."/>
            <person name="Ujino-Ihara T."/>
            <person name="Uchiyama K."/>
            <person name="Matsumoto A."/>
            <person name="Izuno A."/>
            <person name="Tsumura Y."/>
            <person name="Toyoda A."/>
            <person name="Shigenobu S."/>
            <person name="Moriguchi Y."/>
            <person name="Ueno S."/>
            <person name="Kasahara M."/>
        </authorList>
    </citation>
    <scope>NUCLEOTIDE SEQUENCE</scope>
</reference>
<name>A0AAD3NV31_CRYJA</name>
<accession>A0AAD3NV31</accession>
<dbReference type="Proteomes" id="UP001234787">
    <property type="component" value="Unassembled WGS sequence"/>
</dbReference>
<evidence type="ECO:0000313" key="3">
    <source>
        <dbReference type="EMBL" id="GLJ59475.1"/>
    </source>
</evidence>
<feature type="compositionally biased region" description="Basic and acidic residues" evidence="1">
    <location>
        <begin position="74"/>
        <end position="84"/>
    </location>
</feature>
<comment type="caution">
    <text evidence="3">The sequence shown here is derived from an EMBL/GenBank/DDBJ whole genome shotgun (WGS) entry which is preliminary data.</text>
</comment>